<proteinExistence type="predicted"/>
<name>A0AAN7NKW1_MYCAM</name>
<evidence type="ECO:0000313" key="2">
    <source>
        <dbReference type="Proteomes" id="UP001333110"/>
    </source>
</evidence>
<organism evidence="1 2">
    <name type="scientific">Mycteria americana</name>
    <name type="common">Wood stork</name>
    <dbReference type="NCBI Taxonomy" id="33587"/>
    <lineage>
        <taxon>Eukaryota</taxon>
        <taxon>Metazoa</taxon>
        <taxon>Chordata</taxon>
        <taxon>Craniata</taxon>
        <taxon>Vertebrata</taxon>
        <taxon>Euteleostomi</taxon>
        <taxon>Archelosauria</taxon>
        <taxon>Archosauria</taxon>
        <taxon>Dinosauria</taxon>
        <taxon>Saurischia</taxon>
        <taxon>Theropoda</taxon>
        <taxon>Coelurosauria</taxon>
        <taxon>Aves</taxon>
        <taxon>Neognathae</taxon>
        <taxon>Neoaves</taxon>
        <taxon>Aequornithes</taxon>
        <taxon>Ciconiiformes</taxon>
        <taxon>Ciconiidae</taxon>
        <taxon>Mycteria</taxon>
    </lineage>
</organism>
<sequence>MYEISLEAVFMREGHKGGKWTGASFIGEEAERAGAVQPGEEMAQRDLIRREDEGARGSQTLLWTRGNGHKLNHVKFHLHTRKHFFTVRAVKHCDRSPSEAVESPSVERILQIHRTAAIFV</sequence>
<keyword evidence="2" id="KW-1185">Reference proteome</keyword>
<evidence type="ECO:0000313" key="1">
    <source>
        <dbReference type="EMBL" id="KAK4813531.1"/>
    </source>
</evidence>
<dbReference type="AlphaFoldDB" id="A0AAN7NKW1"/>
<comment type="caution">
    <text evidence="1">The sequence shown here is derived from an EMBL/GenBank/DDBJ whole genome shotgun (WGS) entry which is preliminary data.</text>
</comment>
<reference evidence="1 2" key="1">
    <citation type="journal article" date="2023" name="J. Hered.">
        <title>Chromosome-level genome of the wood stork (Mycteria americana) provides insight into avian chromosome evolution.</title>
        <authorList>
            <person name="Flamio R. Jr."/>
            <person name="Ramstad K.M."/>
        </authorList>
    </citation>
    <scope>NUCLEOTIDE SEQUENCE [LARGE SCALE GENOMIC DNA]</scope>
    <source>
        <strain evidence="1">JAX WOST 10</strain>
    </source>
</reference>
<protein>
    <submittedName>
        <fullName evidence="1">Uncharacterized protein</fullName>
    </submittedName>
</protein>
<gene>
    <name evidence="1" type="ORF">QYF61_009257</name>
</gene>
<accession>A0AAN7NKW1</accession>
<dbReference type="EMBL" id="JAUNZN010000012">
    <property type="protein sequence ID" value="KAK4813531.1"/>
    <property type="molecule type" value="Genomic_DNA"/>
</dbReference>
<dbReference type="Proteomes" id="UP001333110">
    <property type="component" value="Unassembled WGS sequence"/>
</dbReference>